<dbReference type="Proteomes" id="UP000280759">
    <property type="component" value="Unassembled WGS sequence"/>
</dbReference>
<evidence type="ECO:0000256" key="1">
    <source>
        <dbReference type="ARBA" id="ARBA00006539"/>
    </source>
</evidence>
<dbReference type="AlphaFoldDB" id="A0A3P5XSI6"/>
<dbReference type="RefSeq" id="WP_125074811.1">
    <property type="nucleotide sequence ID" value="NZ_BJOW01000004.1"/>
</dbReference>
<sequence>MIDERDLKVQCQEVAMQQFHRLVEKHDQEMIPIMKQKGYTYVHSTERTVAFTFGEVRFRRRRWQKGNHWVVPVDEHLGLEPYTRYSKEFLYQVAELSTMMPYAKVVQTVKMTYNIHITTSTVVKAVKLAHRLLEEREDYRFFEERKAPQKQQVDMIYIEGDGVMVRARNEASDHKHFDLSHFMVHTGSQAVGGKRYELQKKKEFVSLDNRLTREQVLDYLYNHFEINHHTLLVTNSDGGHGYTPYIFKEIAKALGIKHHEHFWDEHHYKKELTQFFKLYSTELLEQALQAIQQHDKGQLRTVFDSTASLLVTDEEKEAFEKLKRKFMNNFQYTKPAELRGFTHAGIGVMESQHRKITYRMKKRGMYWTFWGVETMAQLIVRVYEGDLRELFFGDWREQYQAICQMSEKMIRVDNSSKPDYFPEHRRPGTRDYQRGSR</sequence>
<dbReference type="EMBL" id="UXEP01000041">
    <property type="protein sequence ID" value="VDC43485.1"/>
    <property type="molecule type" value="Genomic_DNA"/>
</dbReference>
<dbReference type="NCBIfam" id="NF033529">
    <property type="entry name" value="transpos_ISLre2"/>
    <property type="match status" value="1"/>
</dbReference>
<accession>A0A3P5XSI6</accession>
<name>A0A3P5XSI6_STRCB</name>
<dbReference type="InterPro" id="IPR009620">
    <property type="entry name" value="UPF0236"/>
</dbReference>
<evidence type="ECO:0008006" key="4">
    <source>
        <dbReference type="Google" id="ProtNLM"/>
    </source>
</evidence>
<reference evidence="2 3" key="1">
    <citation type="submission" date="2018-10" db="EMBL/GenBank/DDBJ databases">
        <authorList>
            <consortium name="Molecular Microbiology and Infection Unit (UMMI)"/>
            <person name="Machado M."/>
        </authorList>
    </citation>
    <scope>NUCLEOTIDE SEQUENCE [LARGE SCALE GENOMIC DNA]</scope>
    <source>
        <strain evidence="2">FMV2238.02</strain>
    </source>
</reference>
<evidence type="ECO:0000313" key="2">
    <source>
        <dbReference type="EMBL" id="VDC43485.1"/>
    </source>
</evidence>
<evidence type="ECO:0000313" key="3">
    <source>
        <dbReference type="Proteomes" id="UP000280759"/>
    </source>
</evidence>
<organism evidence="2 3">
    <name type="scientific">Streptococcus canis</name>
    <dbReference type="NCBI Taxonomy" id="1329"/>
    <lineage>
        <taxon>Bacteria</taxon>
        <taxon>Bacillati</taxon>
        <taxon>Bacillota</taxon>
        <taxon>Bacilli</taxon>
        <taxon>Lactobacillales</taxon>
        <taxon>Streptococcaceae</taxon>
        <taxon>Streptococcus</taxon>
    </lineage>
</organism>
<comment type="similarity">
    <text evidence="1">Belongs to the UPF0236 family.</text>
</comment>
<keyword evidence="3" id="KW-1185">Reference proteome</keyword>
<protein>
    <recommendedName>
        <fullName evidence="4">ISLre2 family transposase</fullName>
    </recommendedName>
</protein>
<gene>
    <name evidence="2" type="ORF">FMV2238Y02_19890</name>
</gene>
<dbReference type="Pfam" id="PF06782">
    <property type="entry name" value="UPF0236"/>
    <property type="match status" value="1"/>
</dbReference>
<proteinExistence type="inferred from homology"/>